<keyword evidence="2" id="KW-1185">Reference proteome</keyword>
<dbReference type="GO" id="GO:0005542">
    <property type="term" value="F:folic acid binding"/>
    <property type="evidence" value="ECO:0007669"/>
    <property type="project" value="InterPro"/>
</dbReference>
<dbReference type="EMBL" id="CM010723">
    <property type="protein sequence ID" value="RZC77254.1"/>
    <property type="molecule type" value="Genomic_DNA"/>
</dbReference>
<sequence length="102" mass="11640">MLKLMLGCCKVYISETRNWAAPESIEKATKLYQWVAIVNKFEDEAYNQFPPGTFSSSTEGQGVYWKIYNLLYTGAQAALVAAYPVLQDEESNVFSRPETWSR</sequence>
<protein>
    <submittedName>
        <fullName evidence="1">Uncharacterized protein</fullName>
    </submittedName>
</protein>
<dbReference type="SUPFAM" id="SSF55116">
    <property type="entry name" value="Formiminotransferase domain of formiminotransferase-cyclodeaminase"/>
    <property type="match status" value="1"/>
</dbReference>
<dbReference type="Gene3D" id="3.30.990.10">
    <property type="entry name" value="Formiminotransferase, N-terminal subdomain"/>
    <property type="match status" value="1"/>
</dbReference>
<name>A0A4Y7KV88_PAPSO</name>
<accession>A0A4Y7KV88</accession>
<dbReference type="InterPro" id="IPR022384">
    <property type="entry name" value="FormiminoTrfase_cat_dom_sf"/>
</dbReference>
<dbReference type="InterPro" id="IPR037064">
    <property type="entry name" value="Formiminotransferase_N_sf"/>
</dbReference>
<organism evidence="1 2">
    <name type="scientific">Papaver somniferum</name>
    <name type="common">Opium poppy</name>
    <dbReference type="NCBI Taxonomy" id="3469"/>
    <lineage>
        <taxon>Eukaryota</taxon>
        <taxon>Viridiplantae</taxon>
        <taxon>Streptophyta</taxon>
        <taxon>Embryophyta</taxon>
        <taxon>Tracheophyta</taxon>
        <taxon>Spermatophyta</taxon>
        <taxon>Magnoliopsida</taxon>
        <taxon>Ranunculales</taxon>
        <taxon>Papaveraceae</taxon>
        <taxon>Papaveroideae</taxon>
        <taxon>Papaver</taxon>
    </lineage>
</organism>
<dbReference type="GO" id="GO:0016740">
    <property type="term" value="F:transferase activity"/>
    <property type="evidence" value="ECO:0007669"/>
    <property type="project" value="InterPro"/>
</dbReference>
<evidence type="ECO:0000313" key="1">
    <source>
        <dbReference type="EMBL" id="RZC77254.1"/>
    </source>
</evidence>
<dbReference type="Proteomes" id="UP000316621">
    <property type="component" value="Chromosome 9"/>
</dbReference>
<dbReference type="STRING" id="3469.A0A4Y7KV88"/>
<evidence type="ECO:0000313" key="2">
    <source>
        <dbReference type="Proteomes" id="UP000316621"/>
    </source>
</evidence>
<dbReference type="Gramene" id="RZC77254">
    <property type="protein sequence ID" value="RZC77254"/>
    <property type="gene ID" value="C5167_003878"/>
</dbReference>
<reference evidence="1 2" key="1">
    <citation type="journal article" date="2018" name="Science">
        <title>The opium poppy genome and morphinan production.</title>
        <authorList>
            <person name="Guo L."/>
            <person name="Winzer T."/>
            <person name="Yang X."/>
            <person name="Li Y."/>
            <person name="Ning Z."/>
            <person name="He Z."/>
            <person name="Teodor R."/>
            <person name="Lu Y."/>
            <person name="Bowser T.A."/>
            <person name="Graham I.A."/>
            <person name="Ye K."/>
        </authorList>
    </citation>
    <scope>NUCLEOTIDE SEQUENCE [LARGE SCALE GENOMIC DNA]</scope>
    <source>
        <strain evidence="2">cv. HN1</strain>
        <tissue evidence="1">Leaves</tissue>
    </source>
</reference>
<dbReference type="AlphaFoldDB" id="A0A4Y7KV88"/>
<gene>
    <name evidence="1" type="ORF">C5167_003878</name>
</gene>
<proteinExistence type="predicted"/>